<name>A0ABM1EF56_PRICU</name>
<dbReference type="SUPFAM" id="SSF57716">
    <property type="entry name" value="Glucocorticoid receptor-like (DNA-binding domain)"/>
    <property type="match status" value="1"/>
</dbReference>
<keyword evidence="2 5" id="KW-0863">Zinc-finger</keyword>
<dbReference type="InterPro" id="IPR027805">
    <property type="entry name" value="Transposase_HTH_dom"/>
</dbReference>
<keyword evidence="4 5" id="KW-0238">DNA-binding</keyword>
<proteinExistence type="predicted"/>
<evidence type="ECO:0000256" key="1">
    <source>
        <dbReference type="ARBA" id="ARBA00022723"/>
    </source>
</evidence>
<dbReference type="InterPro" id="IPR006612">
    <property type="entry name" value="THAP_Znf"/>
</dbReference>
<protein>
    <submittedName>
        <fullName evidence="8">Uncharacterized protein LOC106811639</fullName>
    </submittedName>
</protein>
<keyword evidence="7" id="KW-1185">Reference proteome</keyword>
<keyword evidence="3" id="KW-0862">Zinc</keyword>
<dbReference type="GeneID" id="106811639"/>
<gene>
    <name evidence="8" type="primary">LOC106811639</name>
</gene>
<keyword evidence="1" id="KW-0479">Metal-binding</keyword>
<evidence type="ECO:0000256" key="3">
    <source>
        <dbReference type="ARBA" id="ARBA00022833"/>
    </source>
</evidence>
<dbReference type="Proteomes" id="UP000695022">
    <property type="component" value="Unplaced"/>
</dbReference>
<dbReference type="SMART" id="SM00980">
    <property type="entry name" value="THAP"/>
    <property type="match status" value="1"/>
</dbReference>
<reference evidence="8" key="1">
    <citation type="submission" date="2025-08" db="UniProtKB">
        <authorList>
            <consortium name="RefSeq"/>
        </authorList>
    </citation>
    <scope>IDENTIFICATION</scope>
</reference>
<evidence type="ECO:0000259" key="6">
    <source>
        <dbReference type="PROSITE" id="PS50950"/>
    </source>
</evidence>
<evidence type="ECO:0000256" key="5">
    <source>
        <dbReference type="PROSITE-ProRule" id="PRU00309"/>
    </source>
</evidence>
<dbReference type="Pfam" id="PF13613">
    <property type="entry name" value="HTH_Tnp_4"/>
    <property type="match status" value="1"/>
</dbReference>
<dbReference type="PROSITE" id="PS50950">
    <property type="entry name" value="ZF_THAP"/>
    <property type="match status" value="1"/>
</dbReference>
<dbReference type="SMART" id="SM00692">
    <property type="entry name" value="DM3"/>
    <property type="match status" value="1"/>
</dbReference>
<evidence type="ECO:0000313" key="8">
    <source>
        <dbReference type="RefSeq" id="XP_014670827.1"/>
    </source>
</evidence>
<evidence type="ECO:0000256" key="2">
    <source>
        <dbReference type="ARBA" id="ARBA00022771"/>
    </source>
</evidence>
<dbReference type="PANTHER" id="PTHR46927">
    <property type="entry name" value="AGAP005574-PA"/>
    <property type="match status" value="1"/>
</dbReference>
<dbReference type="PANTHER" id="PTHR46927:SF3">
    <property type="entry name" value="THAP-TYPE DOMAIN-CONTAINING PROTEIN"/>
    <property type="match status" value="1"/>
</dbReference>
<evidence type="ECO:0000313" key="7">
    <source>
        <dbReference type="Proteomes" id="UP000695022"/>
    </source>
</evidence>
<dbReference type="Pfam" id="PF05485">
    <property type="entry name" value="THAP"/>
    <property type="match status" value="1"/>
</dbReference>
<accession>A0ABM1EF56</accession>
<feature type="domain" description="THAP-type" evidence="6">
    <location>
        <begin position="1"/>
        <end position="82"/>
    </location>
</feature>
<dbReference type="InterPro" id="IPR052224">
    <property type="entry name" value="THAP_domain_protein"/>
</dbReference>
<organism evidence="7 8">
    <name type="scientific">Priapulus caudatus</name>
    <name type="common">Priapulid worm</name>
    <dbReference type="NCBI Taxonomy" id="37621"/>
    <lineage>
        <taxon>Eukaryota</taxon>
        <taxon>Metazoa</taxon>
        <taxon>Ecdysozoa</taxon>
        <taxon>Scalidophora</taxon>
        <taxon>Priapulida</taxon>
        <taxon>Priapulimorpha</taxon>
        <taxon>Priapulimorphida</taxon>
        <taxon>Priapulidae</taxon>
        <taxon>Priapulus</taxon>
    </lineage>
</organism>
<dbReference type="RefSeq" id="XP_014670827.1">
    <property type="nucleotide sequence ID" value="XM_014815341.1"/>
</dbReference>
<sequence length="295" mass="34009">MALRGKSATGAVLLSGHVWPLSNPNRVKQWLAAVRRNEKWRPTRHSVVCKRHFDEDDYEKKTTYGTKPLITMLRPTAVPHIFAWSKETTPAQSARRERVKKKLDMEEKQNQQRDAAFSDVGAQMEISTERNIPDVPYREDCTQTDAIETKTTGTQSEPPSRFTAKWFMNDREGLHFYTGLGNYNTFMFVLSLLGAAAYELRYYGDVIHSLSIEDQFLLTLMKLRRNQTHFELSRDGLPRGYRCERVATANRKGASKYVVSKGQLELLIACRFSMKKMGEMLNVSTKTVKRRMMKV</sequence>
<evidence type="ECO:0000256" key="4">
    <source>
        <dbReference type="ARBA" id="ARBA00023125"/>
    </source>
</evidence>